<name>A0A0K0DGG2_ANGCA</name>
<reference evidence="3" key="2">
    <citation type="submission" date="2017-02" db="UniProtKB">
        <authorList>
            <consortium name="WormBaseParasite"/>
        </authorList>
    </citation>
    <scope>IDENTIFICATION</scope>
</reference>
<feature type="compositionally biased region" description="Basic and acidic residues" evidence="1">
    <location>
        <begin position="172"/>
        <end position="205"/>
    </location>
</feature>
<dbReference type="AlphaFoldDB" id="A0A0K0DGG2"/>
<evidence type="ECO:0000313" key="3">
    <source>
        <dbReference type="WBParaSite" id="ACAC_0001018101-mRNA-1"/>
    </source>
</evidence>
<dbReference type="Proteomes" id="UP000035642">
    <property type="component" value="Unassembled WGS sequence"/>
</dbReference>
<feature type="compositionally biased region" description="Basic and acidic residues" evidence="1">
    <location>
        <begin position="281"/>
        <end position="302"/>
    </location>
</feature>
<feature type="region of interest" description="Disordered" evidence="1">
    <location>
        <begin position="150"/>
        <end position="220"/>
    </location>
</feature>
<evidence type="ECO:0000313" key="2">
    <source>
        <dbReference type="Proteomes" id="UP000035642"/>
    </source>
</evidence>
<reference evidence="2" key="1">
    <citation type="submission" date="2012-09" db="EMBL/GenBank/DDBJ databases">
        <authorList>
            <person name="Martin A.A."/>
        </authorList>
    </citation>
    <scope>NUCLEOTIDE SEQUENCE</scope>
</reference>
<evidence type="ECO:0000256" key="1">
    <source>
        <dbReference type="SAM" id="MobiDB-lite"/>
    </source>
</evidence>
<dbReference type="WBParaSite" id="ACAC_0001018101-mRNA-1">
    <property type="protein sequence ID" value="ACAC_0001018101-mRNA-1"/>
    <property type="gene ID" value="ACAC_0001018101"/>
</dbReference>
<sequence>MTDRYDSLYDTVNARRFGSLRNDDSVTETMCDAFFKTRSSLEDITKSVQGALNAVGDQPVQSDKAIERDLPVSQDQNAEGTNGMIPTRSAEVENQAQDLQRGEESENCPKSSIVAKPVGKLVSVSHAKSVQQSKPPRVMQLAAPERNVVPMSASRPRATALQKNTPIAKHRAPAEKDRGDHNKDLRSDIRKMRLSTDRQARDRTPRSNVSSAAAAKKMQHSAAPRMILAQDLFSQKHKIIHLDSFLKNDVVPSEREFRHELNNRNPSLGSVRRGLSSTPKSETKEPQSDDLARTSVSRDHQIHGPMNTLKPQASTVSRAATGTPVASNTLQSKTRSSSATRTLDRPLNIARSTVQRANVKHCGNDARSSSQSSARPSRANCLTIVPQNVNRPNFSKPSRNQPATAQAVVPVKENALLASVKPASTQRSSVAKAAPVGTEPSSARRLSRNELRAMVERLAVPKRVAATAMRTPLRIRNEQTHGVRCVKIRSRSSSLSRHPVSAQDNIGGVPAARTLLFSTDENPRCVSVEPGTQQELH</sequence>
<accession>A0A0K0DGG2</accession>
<organism evidence="2 3">
    <name type="scientific">Angiostrongylus cantonensis</name>
    <name type="common">Rat lungworm</name>
    <dbReference type="NCBI Taxonomy" id="6313"/>
    <lineage>
        <taxon>Eukaryota</taxon>
        <taxon>Metazoa</taxon>
        <taxon>Ecdysozoa</taxon>
        <taxon>Nematoda</taxon>
        <taxon>Chromadorea</taxon>
        <taxon>Rhabditida</taxon>
        <taxon>Rhabditina</taxon>
        <taxon>Rhabditomorpha</taxon>
        <taxon>Strongyloidea</taxon>
        <taxon>Metastrongylidae</taxon>
        <taxon>Angiostrongylus</taxon>
    </lineage>
</organism>
<feature type="compositionally biased region" description="Polar residues" evidence="1">
    <location>
        <begin position="309"/>
        <end position="341"/>
    </location>
</feature>
<feature type="region of interest" description="Disordered" evidence="1">
    <location>
        <begin position="260"/>
        <end position="379"/>
    </location>
</feature>
<feature type="region of interest" description="Disordered" evidence="1">
    <location>
        <begin position="420"/>
        <end position="445"/>
    </location>
</feature>
<feature type="compositionally biased region" description="Low complexity" evidence="1">
    <location>
        <begin position="210"/>
        <end position="220"/>
    </location>
</feature>
<keyword evidence="2" id="KW-1185">Reference proteome</keyword>
<feature type="compositionally biased region" description="Low complexity" evidence="1">
    <location>
        <begin position="366"/>
        <end position="379"/>
    </location>
</feature>
<proteinExistence type="predicted"/>
<protein>
    <submittedName>
        <fullName evidence="3">Inner centromere protein A</fullName>
    </submittedName>
</protein>
<feature type="region of interest" description="Disordered" evidence="1">
    <location>
        <begin position="68"/>
        <end position="110"/>
    </location>
</feature>